<gene>
    <name evidence="3 4 5" type="primary">LOC100378773</name>
</gene>
<evidence type="ECO:0000313" key="3">
    <source>
        <dbReference type="RefSeq" id="XP_006819285.1"/>
    </source>
</evidence>
<feature type="compositionally biased region" description="Low complexity" evidence="1">
    <location>
        <begin position="277"/>
        <end position="295"/>
    </location>
</feature>
<feature type="compositionally biased region" description="Low complexity" evidence="1">
    <location>
        <begin position="178"/>
        <end position="189"/>
    </location>
</feature>
<evidence type="ECO:0000256" key="1">
    <source>
        <dbReference type="SAM" id="MobiDB-lite"/>
    </source>
</evidence>
<feature type="compositionally biased region" description="Pro residues" evidence="1">
    <location>
        <begin position="22"/>
        <end position="31"/>
    </location>
</feature>
<reference evidence="3 4" key="1">
    <citation type="submission" date="2025-05" db="UniProtKB">
        <authorList>
            <consortium name="RefSeq"/>
        </authorList>
    </citation>
    <scope>IDENTIFICATION</scope>
    <source>
        <tissue evidence="3 4">Testes</tissue>
    </source>
</reference>
<feature type="compositionally biased region" description="Polar residues" evidence="1">
    <location>
        <begin position="109"/>
        <end position="177"/>
    </location>
</feature>
<feature type="compositionally biased region" description="Polar residues" evidence="1">
    <location>
        <begin position="82"/>
        <end position="99"/>
    </location>
</feature>
<organism evidence="2 3">
    <name type="scientific">Saccoglossus kowalevskii</name>
    <name type="common">Acorn worm</name>
    <dbReference type="NCBI Taxonomy" id="10224"/>
    <lineage>
        <taxon>Eukaryota</taxon>
        <taxon>Metazoa</taxon>
        <taxon>Hemichordata</taxon>
        <taxon>Enteropneusta</taxon>
        <taxon>Harrimaniidae</taxon>
        <taxon>Saccoglossus</taxon>
    </lineage>
</organism>
<dbReference type="RefSeq" id="XP_006819285.1">
    <property type="nucleotide sequence ID" value="XM_006819222.1"/>
</dbReference>
<feature type="compositionally biased region" description="Basic and acidic residues" evidence="1">
    <location>
        <begin position="1"/>
        <end position="10"/>
    </location>
</feature>
<dbReference type="GeneID" id="100378773"/>
<feature type="compositionally biased region" description="Pro residues" evidence="1">
    <location>
        <begin position="298"/>
        <end position="312"/>
    </location>
</feature>
<sequence length="364" mass="38463">MKIAKTEHIAVTEQPTRQLPLPINPSQPPPVANFQQQVTSAYASLPPSLPPVPQATLPVAGTTAHDGPPPPTAQPTAAYPSGSYQQAPGSTAYSATQSYQPQQQPPPQTTGFSFPNAQASQPTASTSYSQKPGYDYTQTQAYGTQDSYPPSYNAPPTQASFGSYSQENTNTNQGSYNTPTRQYPTQYQQSGQYPANQNTVPPPNYPAQPPTPQPQHTLPPSQAAPTTAPPSLLAQQPYSMAGRGGGSTYPTTPPKNYPPPQTYNTPTRYDTPPPSLPQQQRGGPPTPGGMVPVSGALPPTPVTPGQVPPGSYPPQVWAPRGPPPRGPPPPNTAGSLSSLATVRITGRTDQRRSSTGKTQPPFFR</sequence>
<feature type="compositionally biased region" description="Pro residues" evidence="1">
    <location>
        <begin position="200"/>
        <end position="213"/>
    </location>
</feature>
<accession>A0ABM0MGZ4</accession>
<protein>
    <submittedName>
        <fullName evidence="3">Extensin-like isoform X1</fullName>
    </submittedName>
    <submittedName>
        <fullName evidence="4">Extensin-like isoform X2</fullName>
    </submittedName>
    <submittedName>
        <fullName evidence="5">Extensin-like isoform X3</fullName>
    </submittedName>
</protein>
<evidence type="ECO:0000313" key="4">
    <source>
        <dbReference type="RefSeq" id="XP_006819286.1"/>
    </source>
</evidence>
<keyword evidence="2" id="KW-1185">Reference proteome</keyword>
<dbReference type="RefSeq" id="XP_006819287.1">
    <property type="nucleotide sequence ID" value="XM_006819224.1"/>
</dbReference>
<feature type="compositionally biased region" description="Pro residues" evidence="1">
    <location>
        <begin position="251"/>
        <end position="261"/>
    </location>
</feature>
<evidence type="ECO:0000313" key="5">
    <source>
        <dbReference type="RefSeq" id="XP_006819287.1"/>
    </source>
</evidence>
<proteinExistence type="predicted"/>
<dbReference type="RefSeq" id="XP_006819286.1">
    <property type="nucleotide sequence ID" value="XM_006819223.1"/>
</dbReference>
<name>A0ABM0MGZ4_SACKO</name>
<feature type="compositionally biased region" description="Low complexity" evidence="1">
    <location>
        <begin position="214"/>
        <end position="235"/>
    </location>
</feature>
<evidence type="ECO:0000313" key="2">
    <source>
        <dbReference type="Proteomes" id="UP000694865"/>
    </source>
</evidence>
<feature type="region of interest" description="Disordered" evidence="1">
    <location>
        <begin position="1"/>
        <end position="364"/>
    </location>
</feature>
<dbReference type="Proteomes" id="UP000694865">
    <property type="component" value="Unplaced"/>
</dbReference>
<feature type="compositionally biased region" description="Pro residues" evidence="1">
    <location>
        <begin position="320"/>
        <end position="331"/>
    </location>
</feature>